<reference evidence="2" key="1">
    <citation type="journal article" date="2015" name="Genome Announc.">
        <title>Complete Genome Sequence of Herbaspirillum hiltneri N3 (DSM 17495), Isolated from Surface-Sterilized Wheat Roots.</title>
        <authorList>
            <person name="Guizelini D."/>
            <person name="Saizaki P.M."/>
            <person name="Coimbra N.A."/>
            <person name="Weiss V.A."/>
            <person name="Faoro H."/>
            <person name="Sfeir M.Z."/>
            <person name="Baura V.A."/>
            <person name="Monteiro R.A."/>
            <person name="Chubatsu L.S."/>
            <person name="Souza E.M."/>
            <person name="Cruz L.M."/>
            <person name="Pedrosa F.O."/>
            <person name="Raittz R.T."/>
            <person name="Marchaukoski J.N."/>
            <person name="Steffens M.B."/>
        </authorList>
    </citation>
    <scope>NUCLEOTIDE SEQUENCE [LARGE SCALE GENOMIC DNA]</scope>
    <source>
        <strain evidence="2">N3</strain>
    </source>
</reference>
<sequence>MFLSEARHLGTILQISFLNTTNIKNRFTLRENVCIWPIAAVHYVKLPSSRQYFYSPDSTVLILTFCCQLTIL</sequence>
<name>A0ABN4HZH0_9BURK</name>
<evidence type="ECO:0000313" key="2">
    <source>
        <dbReference type="Proteomes" id="UP000063429"/>
    </source>
</evidence>
<protein>
    <submittedName>
        <fullName evidence="1">Uncharacterized protein</fullName>
    </submittedName>
</protein>
<dbReference type="EMBL" id="CP011409">
    <property type="protein sequence ID" value="AKZ64180.1"/>
    <property type="molecule type" value="Genomic_DNA"/>
</dbReference>
<proteinExistence type="predicted"/>
<evidence type="ECO:0000313" key="1">
    <source>
        <dbReference type="EMBL" id="AKZ64180.1"/>
    </source>
</evidence>
<keyword evidence="2" id="KW-1185">Reference proteome</keyword>
<dbReference type="Proteomes" id="UP000063429">
    <property type="component" value="Chromosome"/>
</dbReference>
<organism evidence="1 2">
    <name type="scientific">Herbaspirillum hiltneri N3</name>
    <dbReference type="NCBI Taxonomy" id="1262470"/>
    <lineage>
        <taxon>Bacteria</taxon>
        <taxon>Pseudomonadati</taxon>
        <taxon>Pseudomonadota</taxon>
        <taxon>Betaproteobacteria</taxon>
        <taxon>Burkholderiales</taxon>
        <taxon>Oxalobacteraceae</taxon>
        <taxon>Herbaspirillum</taxon>
    </lineage>
</organism>
<accession>A0ABN4HZH0</accession>
<gene>
    <name evidence="1" type="ORF">F506_17255</name>
</gene>